<keyword evidence="2" id="KW-1185">Reference proteome</keyword>
<organism evidence="2 3">
    <name type="scientific">Meloidogyne javanica</name>
    <name type="common">Root-knot nematode worm</name>
    <dbReference type="NCBI Taxonomy" id="6303"/>
    <lineage>
        <taxon>Eukaryota</taxon>
        <taxon>Metazoa</taxon>
        <taxon>Ecdysozoa</taxon>
        <taxon>Nematoda</taxon>
        <taxon>Chromadorea</taxon>
        <taxon>Rhabditida</taxon>
        <taxon>Tylenchina</taxon>
        <taxon>Tylenchomorpha</taxon>
        <taxon>Tylenchoidea</taxon>
        <taxon>Meloidogynidae</taxon>
        <taxon>Meloidogyninae</taxon>
        <taxon>Meloidogyne</taxon>
        <taxon>Meloidogyne incognita group</taxon>
    </lineage>
</organism>
<feature type="compositionally biased region" description="Basic and acidic residues" evidence="1">
    <location>
        <begin position="104"/>
        <end position="114"/>
    </location>
</feature>
<sequence>MLTPQLFKQNNEHTLIGKQTMLRTWLKQVEEEEQRRRSYPPPSKYRYEKRNFEENDNLKEMQADFDNLNNNTNNSENVKQKQQKSAENNSPSPSQISTCPLSENKGKRLTDLRWVDQPTAR</sequence>
<accession>A0A915LW46</accession>
<feature type="compositionally biased region" description="Polar residues" evidence="1">
    <location>
        <begin position="83"/>
        <end position="101"/>
    </location>
</feature>
<feature type="region of interest" description="Disordered" evidence="1">
    <location>
        <begin position="65"/>
        <end position="121"/>
    </location>
</feature>
<dbReference type="AlphaFoldDB" id="A0A915LW46"/>
<evidence type="ECO:0000256" key="1">
    <source>
        <dbReference type="SAM" id="MobiDB-lite"/>
    </source>
</evidence>
<evidence type="ECO:0000313" key="2">
    <source>
        <dbReference type="Proteomes" id="UP000887561"/>
    </source>
</evidence>
<evidence type="ECO:0000313" key="3">
    <source>
        <dbReference type="WBParaSite" id="scaffold2107_cov224.g4258"/>
    </source>
</evidence>
<feature type="compositionally biased region" description="Low complexity" evidence="1">
    <location>
        <begin position="67"/>
        <end position="77"/>
    </location>
</feature>
<protein>
    <submittedName>
        <fullName evidence="3">Uncharacterized protein</fullName>
    </submittedName>
</protein>
<reference evidence="3" key="1">
    <citation type="submission" date="2022-11" db="UniProtKB">
        <authorList>
            <consortium name="WormBaseParasite"/>
        </authorList>
    </citation>
    <scope>IDENTIFICATION</scope>
</reference>
<proteinExistence type="predicted"/>
<dbReference type="Proteomes" id="UP000887561">
    <property type="component" value="Unplaced"/>
</dbReference>
<dbReference type="WBParaSite" id="scaffold2107_cov224.g4258">
    <property type="protein sequence ID" value="scaffold2107_cov224.g4258"/>
    <property type="gene ID" value="scaffold2107_cov224.g4258"/>
</dbReference>
<name>A0A915LW46_MELJA</name>